<reference evidence="3 4" key="1">
    <citation type="journal article" date="2018" name="Mycol. Prog.">
        <title>Coniella lustricola, a new species from submerged detritus.</title>
        <authorList>
            <person name="Raudabaugh D.B."/>
            <person name="Iturriaga T."/>
            <person name="Carver A."/>
            <person name="Mondo S."/>
            <person name="Pangilinan J."/>
            <person name="Lipzen A."/>
            <person name="He G."/>
            <person name="Amirebrahimi M."/>
            <person name="Grigoriev I.V."/>
            <person name="Miller A.N."/>
        </authorList>
    </citation>
    <scope>NUCLEOTIDE SEQUENCE [LARGE SCALE GENOMIC DNA]</scope>
    <source>
        <strain evidence="3 4">B22-T-1</strain>
    </source>
</reference>
<dbReference type="OrthoDB" id="47007at2759"/>
<feature type="compositionally biased region" description="Low complexity" evidence="2">
    <location>
        <begin position="1"/>
        <end position="13"/>
    </location>
</feature>
<dbReference type="Proteomes" id="UP000241462">
    <property type="component" value="Unassembled WGS sequence"/>
</dbReference>
<gene>
    <name evidence="3" type="ORF">BD289DRAFT_47054</name>
</gene>
<protein>
    <submittedName>
        <fullName evidence="3">Uncharacterized protein</fullName>
    </submittedName>
</protein>
<dbReference type="AlphaFoldDB" id="A0A2T3AID2"/>
<feature type="region of interest" description="Disordered" evidence="2">
    <location>
        <begin position="1"/>
        <end position="24"/>
    </location>
</feature>
<evidence type="ECO:0000313" key="4">
    <source>
        <dbReference type="Proteomes" id="UP000241462"/>
    </source>
</evidence>
<evidence type="ECO:0000256" key="2">
    <source>
        <dbReference type="SAM" id="MobiDB-lite"/>
    </source>
</evidence>
<feature type="region of interest" description="Disordered" evidence="2">
    <location>
        <begin position="222"/>
        <end position="249"/>
    </location>
</feature>
<feature type="coiled-coil region" evidence="1">
    <location>
        <begin position="303"/>
        <end position="330"/>
    </location>
</feature>
<proteinExistence type="predicted"/>
<accession>A0A2T3AID2</accession>
<evidence type="ECO:0000313" key="3">
    <source>
        <dbReference type="EMBL" id="PSR99207.1"/>
    </source>
</evidence>
<feature type="compositionally biased region" description="Low complexity" evidence="2">
    <location>
        <begin position="232"/>
        <end position="241"/>
    </location>
</feature>
<evidence type="ECO:0000256" key="1">
    <source>
        <dbReference type="SAM" id="Coils"/>
    </source>
</evidence>
<dbReference type="EMBL" id="KZ678385">
    <property type="protein sequence ID" value="PSR99207.1"/>
    <property type="molecule type" value="Genomic_DNA"/>
</dbReference>
<keyword evidence="4" id="KW-1185">Reference proteome</keyword>
<dbReference type="STRING" id="2025994.A0A2T3AID2"/>
<name>A0A2T3AID2_9PEZI</name>
<keyword evidence="1" id="KW-0175">Coiled coil</keyword>
<dbReference type="InParanoid" id="A0A2T3AID2"/>
<organism evidence="3 4">
    <name type="scientific">Coniella lustricola</name>
    <dbReference type="NCBI Taxonomy" id="2025994"/>
    <lineage>
        <taxon>Eukaryota</taxon>
        <taxon>Fungi</taxon>
        <taxon>Dikarya</taxon>
        <taxon>Ascomycota</taxon>
        <taxon>Pezizomycotina</taxon>
        <taxon>Sordariomycetes</taxon>
        <taxon>Sordariomycetidae</taxon>
        <taxon>Diaporthales</taxon>
        <taxon>Schizoparmaceae</taxon>
        <taxon>Coniella</taxon>
    </lineage>
</organism>
<sequence>MTGPKAAAMAAAAQRSSPDAPLAPRLDIRSTPVVIRWVGNGPEAIGASLSSTSATLDIDFDPSCKAACFRFRVALSQRGSNKIVPVYLLVNSQQIKSVAGSAPRPVGIDDAAPDDAVQNLIFSLERPPLFIMPSSGLHPKDKTQSALLASARSAARTRELFVDVRSNLLSQDQLTALCNTAYQDLGASSRLANLASFYGGRGGKVIELTGLFEGLAESPPSYGDIGAPPPLSSASHGATESSSKKRRLESPVDRSWDISHIESICKKICAQQYDELRAELSLSQARIIDSLEQRLDARISTLSKDCQGKLTTLEARVQNVEDEIRKLDDACNSGLTRLEEEIQKVNEDIGWRVDVEVDEHVTGMKIELEDYVKSELKNTEDTLKEKLEEASFSLVFKE</sequence>